<organism evidence="1 2">
    <name type="scientific">Paenibacillus cisolokensis</name>
    <dbReference type="NCBI Taxonomy" id="1658519"/>
    <lineage>
        <taxon>Bacteria</taxon>
        <taxon>Bacillati</taxon>
        <taxon>Bacillota</taxon>
        <taxon>Bacilli</taxon>
        <taxon>Bacillales</taxon>
        <taxon>Paenibacillaceae</taxon>
        <taxon>Paenibacillus</taxon>
    </lineage>
</organism>
<sequence length="366" mass="40065">MHGASFTRDGLRQSRIVDIGDNAVTVRTLDHIKRSVTDEGGWRHEGPIRSLIKKPDVLLSRVHSIPVGEAPAIPGGIVPLSPDRCLVSTEDGFTWEAEPGVEAVFGTCHIGPVLSAVAASEEHIWLAWGNSVGRSDRHSPWRFVRDANGDWPSVKWQFENEADGMAVRPEGGVWVAAGPDLWKIDDAAASGSPSAVRISPLPERSRALIADGRTLWSVADSGTVYRYDEERQSFQPYMKNVLAWDSWRGYHAAIVADNGVLRLKSMDERNQYEVSLPVPVGEGAHVQAICLGNHHVLVIAGGQAFFAIVNLQIVSKLETPNGYAASTARAYHAKADNVCSSFYISVQSNDPGVRPRLEMWEAALRY</sequence>
<keyword evidence="2" id="KW-1185">Reference proteome</keyword>
<dbReference type="Proteomes" id="UP000680304">
    <property type="component" value="Unassembled WGS sequence"/>
</dbReference>
<proteinExistence type="predicted"/>
<dbReference type="EMBL" id="BOVJ01000056">
    <property type="protein sequence ID" value="GIQ63143.1"/>
    <property type="molecule type" value="Genomic_DNA"/>
</dbReference>
<evidence type="ECO:0000313" key="1">
    <source>
        <dbReference type="EMBL" id="GIQ63143.1"/>
    </source>
</evidence>
<gene>
    <name evidence="1" type="ORF">PACILC2_17110</name>
</gene>
<comment type="caution">
    <text evidence="1">The sequence shown here is derived from an EMBL/GenBank/DDBJ whole genome shotgun (WGS) entry which is preliminary data.</text>
</comment>
<name>A0ABQ4N4K8_9BACL</name>
<reference evidence="1 2" key="1">
    <citation type="submission" date="2021-04" db="EMBL/GenBank/DDBJ databases">
        <title>Draft genome sequence of Paenibacillus cisolokensis, LC2-13A.</title>
        <authorList>
            <person name="Uke A."/>
            <person name="Chhe C."/>
            <person name="Baramee S."/>
            <person name="Kosugi A."/>
        </authorList>
    </citation>
    <scope>NUCLEOTIDE SEQUENCE [LARGE SCALE GENOMIC DNA]</scope>
    <source>
        <strain evidence="1 2">LC2-13A</strain>
    </source>
</reference>
<accession>A0ABQ4N4K8</accession>
<dbReference type="RefSeq" id="WP_213528420.1">
    <property type="nucleotide sequence ID" value="NZ_BOVJ01000056.1"/>
</dbReference>
<evidence type="ECO:0000313" key="2">
    <source>
        <dbReference type="Proteomes" id="UP000680304"/>
    </source>
</evidence>
<dbReference type="SUPFAM" id="SSF63829">
    <property type="entry name" value="Calcium-dependent phosphotriesterase"/>
    <property type="match status" value="1"/>
</dbReference>
<protein>
    <submittedName>
        <fullName evidence="1">Uncharacterized protein</fullName>
    </submittedName>
</protein>